<dbReference type="EMBL" id="GBXM01109099">
    <property type="protein sequence ID" value="JAG99477.1"/>
    <property type="molecule type" value="Transcribed_RNA"/>
</dbReference>
<accession>A0A0E9P6E9</accession>
<reference evidence="1" key="1">
    <citation type="submission" date="2014-11" db="EMBL/GenBank/DDBJ databases">
        <authorList>
            <person name="Amaro Gonzalez C."/>
        </authorList>
    </citation>
    <scope>NUCLEOTIDE SEQUENCE</scope>
</reference>
<proteinExistence type="predicted"/>
<protein>
    <submittedName>
        <fullName evidence="1">Uncharacterized protein</fullName>
    </submittedName>
</protein>
<sequence length="17" mass="2072">MPNIIINYINVEDDRRP</sequence>
<evidence type="ECO:0000313" key="1">
    <source>
        <dbReference type="EMBL" id="JAG99477.1"/>
    </source>
</evidence>
<name>A0A0E9P6E9_ANGAN</name>
<organism evidence="1">
    <name type="scientific">Anguilla anguilla</name>
    <name type="common">European freshwater eel</name>
    <name type="synonym">Muraena anguilla</name>
    <dbReference type="NCBI Taxonomy" id="7936"/>
    <lineage>
        <taxon>Eukaryota</taxon>
        <taxon>Metazoa</taxon>
        <taxon>Chordata</taxon>
        <taxon>Craniata</taxon>
        <taxon>Vertebrata</taxon>
        <taxon>Euteleostomi</taxon>
        <taxon>Actinopterygii</taxon>
        <taxon>Neopterygii</taxon>
        <taxon>Teleostei</taxon>
        <taxon>Anguilliformes</taxon>
        <taxon>Anguillidae</taxon>
        <taxon>Anguilla</taxon>
    </lineage>
</organism>
<reference evidence="1" key="2">
    <citation type="journal article" date="2015" name="Fish Shellfish Immunol.">
        <title>Early steps in the European eel (Anguilla anguilla)-Vibrio vulnificus interaction in the gills: Role of the RtxA13 toxin.</title>
        <authorList>
            <person name="Callol A."/>
            <person name="Pajuelo D."/>
            <person name="Ebbesson L."/>
            <person name="Teles M."/>
            <person name="MacKenzie S."/>
            <person name="Amaro C."/>
        </authorList>
    </citation>
    <scope>NUCLEOTIDE SEQUENCE</scope>
</reference>
<dbReference type="AlphaFoldDB" id="A0A0E9P6E9"/>